<dbReference type="EMBL" id="CP017581">
    <property type="protein sequence ID" value="ARF49820.1"/>
    <property type="molecule type" value="Genomic_DNA"/>
</dbReference>
<name>A0ABN4YYN8_PANSE</name>
<proteinExistence type="predicted"/>
<accession>A0ABN4YYN8</accession>
<evidence type="ECO:0000313" key="2">
    <source>
        <dbReference type="Proteomes" id="UP000192380"/>
    </source>
</evidence>
<organism evidence="1 2">
    <name type="scientific">Pantoea stewartii subsp. stewartii DC283</name>
    <dbReference type="NCBI Taxonomy" id="660596"/>
    <lineage>
        <taxon>Bacteria</taxon>
        <taxon>Pseudomonadati</taxon>
        <taxon>Pseudomonadota</taxon>
        <taxon>Gammaproteobacteria</taxon>
        <taxon>Enterobacterales</taxon>
        <taxon>Erwiniaceae</taxon>
        <taxon>Pantoea</taxon>
    </lineage>
</organism>
<protein>
    <submittedName>
        <fullName evidence="1">Uncharacterized protein</fullName>
    </submittedName>
</protein>
<gene>
    <name evidence="1" type="ORF">DSJ_11005</name>
</gene>
<dbReference type="RefSeq" id="WP_044242154.1">
    <property type="nucleotide sequence ID" value="NZ_AHIE01000018.1"/>
</dbReference>
<keyword evidence="2" id="KW-1185">Reference proteome</keyword>
<reference evidence="1 2" key="1">
    <citation type="submission" date="2016-10" db="EMBL/GenBank/DDBJ databases">
        <title>Complete Genome Assembly of Pantoea stewartii subsp. stewartii DC283, a Corn Pathogen.</title>
        <authorList>
            <person name="Duong D.A."/>
            <person name="Stevens A.M."/>
            <person name="Jensen R.V."/>
        </authorList>
    </citation>
    <scope>NUCLEOTIDE SEQUENCE [LARGE SCALE GENOMIC DNA]</scope>
    <source>
        <strain evidence="1 2">DC283</strain>
    </source>
</reference>
<dbReference type="Proteomes" id="UP000192380">
    <property type="component" value="Chromosome"/>
</dbReference>
<sequence length="133" mass="15446">MEIKLVKYWKVELFEQQPKSVITQMLAEKRQPFFTGYSKDQVNPQKLHGSEFISLAPTPDSLELQAIRLYRVDEIKCSPVYEQDVDSFAEASEPLIKWLAENVHPHHSVIVTATHAELLQGEKVHRTEKFLRD</sequence>
<evidence type="ECO:0000313" key="1">
    <source>
        <dbReference type="EMBL" id="ARF49820.1"/>
    </source>
</evidence>